<name>A0A2V2BLM5_9GAMM</name>
<protein>
    <submittedName>
        <fullName evidence="1">Uncharacterized protein</fullName>
    </submittedName>
</protein>
<organism evidence="1 2">
    <name type="scientific">Pantoea allii</name>
    <dbReference type="NCBI Taxonomy" id="574096"/>
    <lineage>
        <taxon>Bacteria</taxon>
        <taxon>Pseudomonadati</taxon>
        <taxon>Pseudomonadota</taxon>
        <taxon>Gammaproteobacteria</taxon>
        <taxon>Enterobacterales</taxon>
        <taxon>Erwiniaceae</taxon>
        <taxon>Pantoea</taxon>
    </lineage>
</organism>
<dbReference type="AlphaFoldDB" id="A0A2V2BLM5"/>
<evidence type="ECO:0000313" key="1">
    <source>
        <dbReference type="EMBL" id="PWK98359.1"/>
    </source>
</evidence>
<proteinExistence type="predicted"/>
<evidence type="ECO:0000313" key="2">
    <source>
        <dbReference type="Proteomes" id="UP000245981"/>
    </source>
</evidence>
<sequence length="91" mass="10211">MYRYTQPRTCWLTFYQSTPDSIANPLWNPRFNAASFVKPSSASSASSVRQPCSSASDAVLSPAFSYPAAAHSLLNQLHKRLLIKHVVKRKR</sequence>
<reference evidence="1 2" key="1">
    <citation type="submission" date="2018-05" db="EMBL/GenBank/DDBJ databases">
        <title>Genomic Encyclopedia of Type Strains, Phase IV (KMG-V): Genome sequencing to study the core and pangenomes of soil and plant-associated prokaryotes.</title>
        <authorList>
            <person name="Whitman W."/>
        </authorList>
    </citation>
    <scope>NUCLEOTIDE SEQUENCE [LARGE SCALE GENOMIC DNA]</scope>
    <source>
        <strain evidence="1 2">PNA 200-10</strain>
    </source>
</reference>
<accession>A0A2V2BLM5</accession>
<dbReference type="Proteomes" id="UP000245981">
    <property type="component" value="Unassembled WGS sequence"/>
</dbReference>
<comment type="caution">
    <text evidence="1">The sequence shown here is derived from an EMBL/GenBank/DDBJ whole genome shotgun (WGS) entry which is preliminary data.</text>
</comment>
<dbReference type="EMBL" id="QGHF01000003">
    <property type="protein sequence ID" value="PWK98359.1"/>
    <property type="molecule type" value="Genomic_DNA"/>
</dbReference>
<gene>
    <name evidence="1" type="ORF">C7431_103123</name>
</gene>